<feature type="compositionally biased region" description="Polar residues" evidence="1">
    <location>
        <begin position="70"/>
        <end position="86"/>
    </location>
</feature>
<accession>A0A8X6MSY6</accession>
<feature type="non-terminal residue" evidence="2">
    <location>
        <position position="1"/>
    </location>
</feature>
<name>A0A8X6MSY6_NEPPI</name>
<dbReference type="OrthoDB" id="10526465at2759"/>
<proteinExistence type="predicted"/>
<dbReference type="Proteomes" id="UP000887013">
    <property type="component" value="Unassembled WGS sequence"/>
</dbReference>
<feature type="compositionally biased region" description="Polar residues" evidence="1">
    <location>
        <begin position="48"/>
        <end position="63"/>
    </location>
</feature>
<organism evidence="2 3">
    <name type="scientific">Nephila pilipes</name>
    <name type="common">Giant wood spider</name>
    <name type="synonym">Nephila maculata</name>
    <dbReference type="NCBI Taxonomy" id="299642"/>
    <lineage>
        <taxon>Eukaryota</taxon>
        <taxon>Metazoa</taxon>
        <taxon>Ecdysozoa</taxon>
        <taxon>Arthropoda</taxon>
        <taxon>Chelicerata</taxon>
        <taxon>Arachnida</taxon>
        <taxon>Araneae</taxon>
        <taxon>Araneomorphae</taxon>
        <taxon>Entelegynae</taxon>
        <taxon>Araneoidea</taxon>
        <taxon>Nephilidae</taxon>
        <taxon>Nephila</taxon>
    </lineage>
</organism>
<gene>
    <name evidence="2" type="ORF">NPIL_353931</name>
</gene>
<protein>
    <submittedName>
        <fullName evidence="2">Uncharacterized protein</fullName>
    </submittedName>
</protein>
<sequence>SSFLPDLLDGWPRATRNDACATTCGFRFSQVTKEVNPPGKPPSPSGSQEGFNYNHQTTHNATIESGLRNEINQLSSTDPKLPPSSSGKRKDVQHFNTCCDMGKGHSQGNEVRGSLKVFWGEEACFTEVN</sequence>
<evidence type="ECO:0000256" key="1">
    <source>
        <dbReference type="SAM" id="MobiDB-lite"/>
    </source>
</evidence>
<reference evidence="2" key="1">
    <citation type="submission" date="2020-08" db="EMBL/GenBank/DDBJ databases">
        <title>Multicomponent nature underlies the extraordinary mechanical properties of spider dragline silk.</title>
        <authorList>
            <person name="Kono N."/>
            <person name="Nakamura H."/>
            <person name="Mori M."/>
            <person name="Yoshida Y."/>
            <person name="Ohtoshi R."/>
            <person name="Malay A.D."/>
            <person name="Moran D.A.P."/>
            <person name="Tomita M."/>
            <person name="Numata K."/>
            <person name="Arakawa K."/>
        </authorList>
    </citation>
    <scope>NUCLEOTIDE SEQUENCE</scope>
</reference>
<keyword evidence="3" id="KW-1185">Reference proteome</keyword>
<dbReference type="EMBL" id="BMAW01001921">
    <property type="protein sequence ID" value="GFS76273.1"/>
    <property type="molecule type" value="Genomic_DNA"/>
</dbReference>
<evidence type="ECO:0000313" key="2">
    <source>
        <dbReference type="EMBL" id="GFS76273.1"/>
    </source>
</evidence>
<evidence type="ECO:0000313" key="3">
    <source>
        <dbReference type="Proteomes" id="UP000887013"/>
    </source>
</evidence>
<dbReference type="AlphaFoldDB" id="A0A8X6MSY6"/>
<comment type="caution">
    <text evidence="2">The sequence shown here is derived from an EMBL/GenBank/DDBJ whole genome shotgun (WGS) entry which is preliminary data.</text>
</comment>
<feature type="region of interest" description="Disordered" evidence="1">
    <location>
        <begin position="31"/>
        <end position="92"/>
    </location>
</feature>